<evidence type="ECO:0000313" key="1">
    <source>
        <dbReference type="EMBL" id="GFS71870.1"/>
    </source>
</evidence>
<dbReference type="EMBL" id="BMAW01000989">
    <property type="protein sequence ID" value="GFS71870.1"/>
    <property type="molecule type" value="Genomic_DNA"/>
</dbReference>
<dbReference type="Proteomes" id="UP000887013">
    <property type="component" value="Unassembled WGS sequence"/>
</dbReference>
<dbReference type="AlphaFoldDB" id="A0A8X6MQ51"/>
<gene>
    <name evidence="1" type="ORF">NPIL_653991</name>
</gene>
<reference evidence="1" key="1">
    <citation type="submission" date="2020-08" db="EMBL/GenBank/DDBJ databases">
        <title>Multicomponent nature underlies the extraordinary mechanical properties of spider dragline silk.</title>
        <authorList>
            <person name="Kono N."/>
            <person name="Nakamura H."/>
            <person name="Mori M."/>
            <person name="Yoshida Y."/>
            <person name="Ohtoshi R."/>
            <person name="Malay A.D."/>
            <person name="Moran D.A.P."/>
            <person name="Tomita M."/>
            <person name="Numata K."/>
            <person name="Arakawa K."/>
        </authorList>
    </citation>
    <scope>NUCLEOTIDE SEQUENCE</scope>
</reference>
<organism evidence="1 2">
    <name type="scientific">Nephila pilipes</name>
    <name type="common">Giant wood spider</name>
    <name type="synonym">Nephila maculata</name>
    <dbReference type="NCBI Taxonomy" id="299642"/>
    <lineage>
        <taxon>Eukaryota</taxon>
        <taxon>Metazoa</taxon>
        <taxon>Ecdysozoa</taxon>
        <taxon>Arthropoda</taxon>
        <taxon>Chelicerata</taxon>
        <taxon>Arachnida</taxon>
        <taxon>Araneae</taxon>
        <taxon>Araneomorphae</taxon>
        <taxon>Entelegynae</taxon>
        <taxon>Araneoidea</taxon>
        <taxon>Nephilidae</taxon>
        <taxon>Nephila</taxon>
    </lineage>
</organism>
<evidence type="ECO:0000313" key="2">
    <source>
        <dbReference type="Proteomes" id="UP000887013"/>
    </source>
</evidence>
<proteinExistence type="predicted"/>
<protein>
    <submittedName>
        <fullName evidence="1">Uncharacterized protein</fullName>
    </submittedName>
</protein>
<keyword evidence="2" id="KW-1185">Reference proteome</keyword>
<sequence>MGYRTEMHLKVVSVTSARYRDEVPDPIMRFGTVTVDPYFFLMDGNVRPYLTKIVDKYPESGSIFRMERLAYSIDRNPAENLREVLLCAVSARLLLSANLKELETTLVKEWS</sequence>
<name>A0A8X6MQ51_NEPPI</name>
<comment type="caution">
    <text evidence="1">The sequence shown here is derived from an EMBL/GenBank/DDBJ whole genome shotgun (WGS) entry which is preliminary data.</text>
</comment>
<accession>A0A8X6MQ51</accession>